<evidence type="ECO:0000256" key="2">
    <source>
        <dbReference type="ARBA" id="ARBA00022801"/>
    </source>
</evidence>
<evidence type="ECO:0000313" key="4">
    <source>
        <dbReference type="EMBL" id="MDD7970955.1"/>
    </source>
</evidence>
<dbReference type="Pfam" id="PF07859">
    <property type="entry name" value="Abhydrolase_3"/>
    <property type="match status" value="1"/>
</dbReference>
<protein>
    <submittedName>
        <fullName evidence="4">Alpha/beta hydrolase</fullName>
    </submittedName>
</protein>
<dbReference type="Proteomes" id="UP001431784">
    <property type="component" value="Unassembled WGS sequence"/>
</dbReference>
<dbReference type="InterPro" id="IPR029058">
    <property type="entry name" value="AB_hydrolase_fold"/>
</dbReference>
<dbReference type="GO" id="GO:0016787">
    <property type="term" value="F:hydrolase activity"/>
    <property type="evidence" value="ECO:0007669"/>
    <property type="project" value="UniProtKB-KW"/>
</dbReference>
<dbReference type="InterPro" id="IPR050300">
    <property type="entry name" value="GDXG_lipolytic_enzyme"/>
</dbReference>
<dbReference type="Gene3D" id="3.40.50.1820">
    <property type="entry name" value="alpha/beta hydrolase"/>
    <property type="match status" value="1"/>
</dbReference>
<dbReference type="InterPro" id="IPR013094">
    <property type="entry name" value="AB_hydrolase_3"/>
</dbReference>
<reference evidence="4" key="1">
    <citation type="submission" date="2023-02" db="EMBL/GenBank/DDBJ databases">
        <title>Description of Roseinatronobacter alkalisoli sp. nov., an alkaliphilic bacerium isolated from soda soil.</title>
        <authorList>
            <person name="Wei W."/>
        </authorList>
    </citation>
    <scope>NUCLEOTIDE SEQUENCE</scope>
    <source>
        <strain evidence="4">HJB301</strain>
    </source>
</reference>
<dbReference type="PANTHER" id="PTHR48081">
    <property type="entry name" value="AB HYDROLASE SUPERFAMILY PROTEIN C4A8.06C"/>
    <property type="match status" value="1"/>
</dbReference>
<feature type="domain" description="Alpha/beta hydrolase fold-3" evidence="3">
    <location>
        <begin position="70"/>
        <end position="269"/>
    </location>
</feature>
<sequence length="303" mass="31808">MSAEQLHAILAMGAENPPPANGGPQDMRDWFEAMMAPTPTADGIAVVPVTINGLDCEILHPANLAPDRLVVYVHGGGWLFGSPRSHRVIASNLARASGCAVLSVQYRLAPENPAPAAHDDVFAAYEWALAQGYPDRTLALVGDSAGGNMALATAIRARDAGLPLPAALVLMSPALDLTGQGASHSEMADAPLVDRGLMGLFTALYLGDGDPASPAVTPFDADMTGLPPTLIHVGSWELLRSDSQTLAARMQAAGVAAELRLWDGMCHNHQLFAPFLDEGMESLDQAGVFLRAHLLQDARLGAQ</sequence>
<accession>A0ABT5T8C9</accession>
<gene>
    <name evidence="4" type="ORF">PUT78_07580</name>
</gene>
<proteinExistence type="inferred from homology"/>
<dbReference type="RefSeq" id="WP_274351645.1">
    <property type="nucleotide sequence ID" value="NZ_JAQZSM010000005.1"/>
</dbReference>
<keyword evidence="5" id="KW-1185">Reference proteome</keyword>
<dbReference type="SUPFAM" id="SSF53474">
    <property type="entry name" value="alpha/beta-Hydrolases"/>
    <property type="match status" value="1"/>
</dbReference>
<dbReference type="InterPro" id="IPR002168">
    <property type="entry name" value="Lipase_GDXG_HIS_AS"/>
</dbReference>
<comment type="caution">
    <text evidence="4">The sequence shown here is derived from an EMBL/GenBank/DDBJ whole genome shotgun (WGS) entry which is preliminary data.</text>
</comment>
<evidence type="ECO:0000256" key="1">
    <source>
        <dbReference type="ARBA" id="ARBA00010515"/>
    </source>
</evidence>
<evidence type="ECO:0000259" key="3">
    <source>
        <dbReference type="Pfam" id="PF07859"/>
    </source>
</evidence>
<comment type="similarity">
    <text evidence="1">Belongs to the 'GDXG' lipolytic enzyme family.</text>
</comment>
<dbReference type="EMBL" id="JAQZSM010000005">
    <property type="protein sequence ID" value="MDD7970955.1"/>
    <property type="molecule type" value="Genomic_DNA"/>
</dbReference>
<evidence type="ECO:0000313" key="5">
    <source>
        <dbReference type="Proteomes" id="UP001431784"/>
    </source>
</evidence>
<keyword evidence="2 4" id="KW-0378">Hydrolase</keyword>
<dbReference type="PROSITE" id="PS01173">
    <property type="entry name" value="LIPASE_GDXG_HIS"/>
    <property type="match status" value="1"/>
</dbReference>
<dbReference type="PANTHER" id="PTHR48081:SF30">
    <property type="entry name" value="ACETYL-HYDROLASE LIPR-RELATED"/>
    <property type="match status" value="1"/>
</dbReference>
<name>A0ABT5T8C9_9RHOB</name>
<organism evidence="4 5">
    <name type="scientific">Roseinatronobacter alkalisoli</name>
    <dbReference type="NCBI Taxonomy" id="3028235"/>
    <lineage>
        <taxon>Bacteria</taxon>
        <taxon>Pseudomonadati</taxon>
        <taxon>Pseudomonadota</taxon>
        <taxon>Alphaproteobacteria</taxon>
        <taxon>Rhodobacterales</taxon>
        <taxon>Paracoccaceae</taxon>
        <taxon>Roseinatronobacter</taxon>
    </lineage>
</organism>